<evidence type="ECO:0000313" key="2">
    <source>
        <dbReference type="Proteomes" id="UP001642464"/>
    </source>
</evidence>
<feature type="non-terminal residue" evidence="1">
    <location>
        <position position="1"/>
    </location>
</feature>
<gene>
    <name evidence="1" type="ORF">SCF082_LOCUS35926</name>
</gene>
<sequence length="422" mass="48037">SVAIFMAFASGEMGANLLSSYTELLNKFPSLNAPDVSFEYFNICIGSMAECWRRLVLPTLFFPWKIFRLLSLDTDRWPEEISKYKDTKKACPHCVDYEFSTMILDFLDGGHGSDEDVSSFVQIERFLWDVATYAPISSDLVECMHGFAQATLHRFRGSKPSDEVAQERMVWRCVTRSYSKLRDFLWCKYGDRNMGHRIHRFGKRGHNQYTQQCEANDSCQPPERKRARMSMSVAKMDALLACSQGSSIQAPRKLAGDKFLFQTTFDLSRWNIFQRKMMAGKQLSPGEWKAEIQKCSNLWAEMGKSEKAVYDAEAAAEQAIRENAAHEPFPAKRMMQEFESNAAESSAAQQLCRNARSTIAKQRLLTTYSRFKEAPEWAEVDSGLASAEGAVKLDCIDLTSTDTDIRQQWDSFAAIHDNSNLC</sequence>
<reference evidence="1 2" key="1">
    <citation type="submission" date="2024-02" db="EMBL/GenBank/DDBJ databases">
        <authorList>
            <person name="Chen Y."/>
            <person name="Shah S."/>
            <person name="Dougan E. K."/>
            <person name="Thang M."/>
            <person name="Chan C."/>
        </authorList>
    </citation>
    <scope>NUCLEOTIDE SEQUENCE [LARGE SCALE GENOMIC DNA]</scope>
</reference>
<feature type="non-terminal residue" evidence="1">
    <location>
        <position position="422"/>
    </location>
</feature>
<organism evidence="1 2">
    <name type="scientific">Durusdinium trenchii</name>
    <dbReference type="NCBI Taxonomy" id="1381693"/>
    <lineage>
        <taxon>Eukaryota</taxon>
        <taxon>Sar</taxon>
        <taxon>Alveolata</taxon>
        <taxon>Dinophyceae</taxon>
        <taxon>Suessiales</taxon>
        <taxon>Symbiodiniaceae</taxon>
        <taxon>Durusdinium</taxon>
    </lineage>
</organism>
<dbReference type="EMBL" id="CAXAMM010034769">
    <property type="protein sequence ID" value="CAK9073333.1"/>
    <property type="molecule type" value="Genomic_DNA"/>
</dbReference>
<comment type="caution">
    <text evidence="1">The sequence shown here is derived from an EMBL/GenBank/DDBJ whole genome shotgun (WGS) entry which is preliminary data.</text>
</comment>
<dbReference type="Proteomes" id="UP001642464">
    <property type="component" value="Unassembled WGS sequence"/>
</dbReference>
<name>A0ABP0PBB9_9DINO</name>
<keyword evidence="2" id="KW-1185">Reference proteome</keyword>
<protein>
    <submittedName>
        <fullName evidence="1">E3 ubiquitin-protein ligase HERC1</fullName>
    </submittedName>
</protein>
<accession>A0ABP0PBB9</accession>
<evidence type="ECO:0000313" key="1">
    <source>
        <dbReference type="EMBL" id="CAK9073333.1"/>
    </source>
</evidence>
<dbReference type="CDD" id="cd00084">
    <property type="entry name" value="HMG-box_SF"/>
    <property type="match status" value="1"/>
</dbReference>
<proteinExistence type="predicted"/>